<dbReference type="InterPro" id="IPR046347">
    <property type="entry name" value="bZIP_sf"/>
</dbReference>
<dbReference type="SUPFAM" id="SSF57959">
    <property type="entry name" value="Leucine zipper domain"/>
    <property type="match status" value="1"/>
</dbReference>
<protein>
    <recommendedName>
        <fullName evidence="5">BZIP domain-containing protein</fullName>
    </recommendedName>
</protein>
<dbReference type="VEuPathDB" id="FungiDB:BO71DRAFT_336231"/>
<evidence type="ECO:0008006" key="5">
    <source>
        <dbReference type="Google" id="ProtNLM"/>
    </source>
</evidence>
<gene>
    <name evidence="3" type="ORF">BO71DRAFT_336231</name>
</gene>
<dbReference type="Proteomes" id="UP000247810">
    <property type="component" value="Unassembled WGS sequence"/>
</dbReference>
<accession>A0A319D544</accession>
<reference evidence="3 4" key="1">
    <citation type="submission" date="2018-02" db="EMBL/GenBank/DDBJ databases">
        <title>The genomes of Aspergillus section Nigri reveals drivers in fungal speciation.</title>
        <authorList>
            <consortium name="DOE Joint Genome Institute"/>
            <person name="Vesth T.C."/>
            <person name="Nybo J."/>
            <person name="Theobald S."/>
            <person name="Brandl J."/>
            <person name="Frisvad J.C."/>
            <person name="Nielsen K.F."/>
            <person name="Lyhne E.K."/>
            <person name="Kogle M.E."/>
            <person name="Kuo A."/>
            <person name="Riley R."/>
            <person name="Clum A."/>
            <person name="Nolan M."/>
            <person name="Lipzen A."/>
            <person name="Salamov A."/>
            <person name="Henrissat B."/>
            <person name="Wiebenga A."/>
            <person name="De vries R.P."/>
            <person name="Grigoriev I.V."/>
            <person name="Mortensen U.H."/>
            <person name="Andersen M.R."/>
            <person name="Baker S.E."/>
        </authorList>
    </citation>
    <scope>NUCLEOTIDE SEQUENCE [LARGE SCALE GENOMIC DNA]</scope>
    <source>
        <strain evidence="3 4">CBS 707.79</strain>
    </source>
</reference>
<dbReference type="CDD" id="cd14688">
    <property type="entry name" value="bZIP_YAP"/>
    <property type="match status" value="1"/>
</dbReference>
<dbReference type="GO" id="GO:0003700">
    <property type="term" value="F:DNA-binding transcription factor activity"/>
    <property type="evidence" value="ECO:0007669"/>
    <property type="project" value="InterPro"/>
</dbReference>
<dbReference type="OrthoDB" id="3555317at2759"/>
<dbReference type="PANTHER" id="PTHR40618:SF1">
    <property type="entry name" value="B-ZIP TRANSCRIPTION FACTOR (EUROFUNG)"/>
    <property type="match status" value="1"/>
</dbReference>
<proteinExistence type="predicted"/>
<keyword evidence="4" id="KW-1185">Reference proteome</keyword>
<feature type="region of interest" description="Disordered" evidence="2">
    <location>
        <begin position="34"/>
        <end position="73"/>
    </location>
</feature>
<dbReference type="PANTHER" id="PTHR40618">
    <property type="entry name" value="B-ZIP TRANSCRIPTION FACTOR (EUROFUNG)-RELATED"/>
    <property type="match status" value="1"/>
</dbReference>
<feature type="coiled-coil region" evidence="1">
    <location>
        <begin position="85"/>
        <end position="112"/>
    </location>
</feature>
<name>A0A319D544_9EURO</name>
<evidence type="ECO:0000256" key="1">
    <source>
        <dbReference type="SAM" id="Coils"/>
    </source>
</evidence>
<evidence type="ECO:0000256" key="2">
    <source>
        <dbReference type="SAM" id="MobiDB-lite"/>
    </source>
</evidence>
<dbReference type="STRING" id="1448320.A0A319D544"/>
<keyword evidence="1" id="KW-0175">Coiled coil</keyword>
<dbReference type="EMBL" id="KZ826020">
    <property type="protein sequence ID" value="PYH89617.1"/>
    <property type="molecule type" value="Genomic_DNA"/>
</dbReference>
<evidence type="ECO:0000313" key="4">
    <source>
        <dbReference type="Proteomes" id="UP000247810"/>
    </source>
</evidence>
<evidence type="ECO:0000313" key="3">
    <source>
        <dbReference type="EMBL" id="PYH89617.1"/>
    </source>
</evidence>
<sequence length="405" mass="45497">MYGGYGGIQIANLVEEQHIVPVEQLAPLELPTQKRRSTQEHNHETGTAAAPKKRGRPRKNENALTGERPEERRRAQIRLAQRAYRDRKEAALSKHEARIAELETAMKKMNATVFAFGDHLARSGVMTSHPNLRTYLHDTLQTCKSLIDKVCVSDDEDNNTTTTTTTKPSQLPTPPHAHRAPSPRTYLTLSNRPATPLSPDSPMLFNNASMTIVDITSFMTQLRIACVAHAYHLLRNPSVKPADLHTKFRFLLSIISREELTAYFETMINSGTDPFRIEYDGIPFFRVGGAGTHYLPYPSPPEPSELYNYQNEIRNDPLAVFPVDVQDQFEGRWFDLNDLEGFLQEQGVSLLAHPPALSDGGFFKLGSIDPSALIRILVNMCICLGRSPGWKRADVEQAVKLALWQ</sequence>
<feature type="region of interest" description="Disordered" evidence="2">
    <location>
        <begin position="154"/>
        <end position="183"/>
    </location>
</feature>
<dbReference type="AlphaFoldDB" id="A0A319D544"/>
<dbReference type="Gene3D" id="1.20.5.170">
    <property type="match status" value="1"/>
</dbReference>
<organism evidence="3 4">
    <name type="scientific">Aspergillus ellipticus CBS 707.79</name>
    <dbReference type="NCBI Taxonomy" id="1448320"/>
    <lineage>
        <taxon>Eukaryota</taxon>
        <taxon>Fungi</taxon>
        <taxon>Dikarya</taxon>
        <taxon>Ascomycota</taxon>
        <taxon>Pezizomycotina</taxon>
        <taxon>Eurotiomycetes</taxon>
        <taxon>Eurotiomycetidae</taxon>
        <taxon>Eurotiales</taxon>
        <taxon>Aspergillaceae</taxon>
        <taxon>Aspergillus</taxon>
        <taxon>Aspergillus subgen. Circumdati</taxon>
    </lineage>
</organism>